<accession>F2JGB6</accession>
<dbReference type="InterPro" id="IPR017900">
    <property type="entry name" value="4Fe4S_Fe_S_CS"/>
</dbReference>
<evidence type="ECO:0000256" key="2">
    <source>
        <dbReference type="ARBA" id="ARBA00022723"/>
    </source>
</evidence>
<gene>
    <name evidence="6" type="ordered locus">Clole_0050</name>
</gene>
<feature type="domain" description="4Fe-4S ferredoxin-type" evidence="5">
    <location>
        <begin position="1"/>
        <end position="30"/>
    </location>
</feature>
<evidence type="ECO:0000256" key="3">
    <source>
        <dbReference type="ARBA" id="ARBA00023004"/>
    </source>
</evidence>
<dbReference type="eggNOG" id="COG1146">
    <property type="taxonomic scope" value="Bacteria"/>
</dbReference>
<sequence>MSIQINADKCTNCGMCRKVCPGNLLTENDRHQIIMRCPEDCWGCTSCVKACNFQAISYFLGADIGGLGSTLQTKEEGDLLHWIMKHTDESEQVITINKKQANTY</sequence>
<dbReference type="EMBL" id="CP002582">
    <property type="protein sequence ID" value="ADZ81811.1"/>
    <property type="molecule type" value="Genomic_DNA"/>
</dbReference>
<dbReference type="GO" id="GO:0051539">
    <property type="term" value="F:4 iron, 4 sulfur cluster binding"/>
    <property type="evidence" value="ECO:0007669"/>
    <property type="project" value="UniProtKB-KW"/>
</dbReference>
<evidence type="ECO:0000256" key="4">
    <source>
        <dbReference type="ARBA" id="ARBA00023014"/>
    </source>
</evidence>
<proteinExistence type="predicted"/>
<evidence type="ECO:0000256" key="1">
    <source>
        <dbReference type="ARBA" id="ARBA00022485"/>
    </source>
</evidence>
<reference evidence="6 7" key="1">
    <citation type="journal article" date="2011" name="J. Bacteriol.">
        <title>Complete genome sequence of the cellulose-degrading bacterium Cellulosilyticum lentocellum.</title>
        <authorList>
            <consortium name="US DOE Joint Genome Institute"/>
            <person name="Miller D.A."/>
            <person name="Suen G."/>
            <person name="Bruce D."/>
            <person name="Copeland A."/>
            <person name="Cheng J.F."/>
            <person name="Detter C."/>
            <person name="Goodwin L.A."/>
            <person name="Han C.S."/>
            <person name="Hauser L.J."/>
            <person name="Land M.L."/>
            <person name="Lapidus A."/>
            <person name="Lucas S."/>
            <person name="Meincke L."/>
            <person name="Pitluck S."/>
            <person name="Tapia R."/>
            <person name="Teshima H."/>
            <person name="Woyke T."/>
            <person name="Fox B.G."/>
            <person name="Angert E.R."/>
            <person name="Currie C.R."/>
        </authorList>
    </citation>
    <scope>NUCLEOTIDE SEQUENCE [LARGE SCALE GENOMIC DNA]</scope>
    <source>
        <strain evidence="7">ATCC 49066 / DSM 5427 / NCIMB 11756 / RHM5</strain>
    </source>
</reference>
<evidence type="ECO:0000313" key="6">
    <source>
        <dbReference type="EMBL" id="ADZ81811.1"/>
    </source>
</evidence>
<keyword evidence="1" id="KW-0004">4Fe-4S</keyword>
<dbReference type="KEGG" id="cle:Clole_0050"/>
<dbReference type="InterPro" id="IPR017896">
    <property type="entry name" value="4Fe4S_Fe-S-bd"/>
</dbReference>
<dbReference type="RefSeq" id="WP_013655112.1">
    <property type="nucleotide sequence ID" value="NC_015275.1"/>
</dbReference>
<dbReference type="Proteomes" id="UP000008467">
    <property type="component" value="Chromosome"/>
</dbReference>
<dbReference type="AlphaFoldDB" id="F2JGB6"/>
<organism evidence="6 7">
    <name type="scientific">Cellulosilyticum lentocellum (strain ATCC 49066 / DSM 5427 / NCIMB 11756 / RHM5)</name>
    <name type="common">Clostridium lentocellum</name>
    <dbReference type="NCBI Taxonomy" id="642492"/>
    <lineage>
        <taxon>Bacteria</taxon>
        <taxon>Bacillati</taxon>
        <taxon>Bacillota</taxon>
        <taxon>Clostridia</taxon>
        <taxon>Lachnospirales</taxon>
        <taxon>Cellulosilyticaceae</taxon>
        <taxon>Cellulosilyticum</taxon>
    </lineage>
</organism>
<feature type="domain" description="4Fe-4S ferredoxin-type" evidence="5">
    <location>
        <begin position="31"/>
        <end position="61"/>
    </location>
</feature>
<dbReference type="GO" id="GO:0046872">
    <property type="term" value="F:metal ion binding"/>
    <property type="evidence" value="ECO:0007669"/>
    <property type="project" value="UniProtKB-KW"/>
</dbReference>
<dbReference type="PANTHER" id="PTHR43687">
    <property type="entry name" value="ADENYLYLSULFATE REDUCTASE, BETA SUBUNIT"/>
    <property type="match status" value="1"/>
</dbReference>
<dbReference type="STRING" id="642492.Clole_0050"/>
<evidence type="ECO:0000259" key="5">
    <source>
        <dbReference type="PROSITE" id="PS51379"/>
    </source>
</evidence>
<dbReference type="PROSITE" id="PS51379">
    <property type="entry name" value="4FE4S_FER_2"/>
    <property type="match status" value="2"/>
</dbReference>
<evidence type="ECO:0000313" key="7">
    <source>
        <dbReference type="Proteomes" id="UP000008467"/>
    </source>
</evidence>
<protein>
    <submittedName>
        <fullName evidence="6">4Fe-4S ferredoxin iron-sulfur binding domain-containing protein</fullName>
    </submittedName>
</protein>
<dbReference type="HOGENOM" id="CLU_142910_1_0_9"/>
<keyword evidence="2" id="KW-0479">Metal-binding</keyword>
<dbReference type="InterPro" id="IPR050572">
    <property type="entry name" value="Fe-S_Ferredoxin"/>
</dbReference>
<dbReference type="Pfam" id="PF13237">
    <property type="entry name" value="Fer4_10"/>
    <property type="match status" value="1"/>
</dbReference>
<keyword evidence="4" id="KW-0411">Iron-sulfur</keyword>
<keyword evidence="7" id="KW-1185">Reference proteome</keyword>
<dbReference type="SUPFAM" id="SSF54862">
    <property type="entry name" value="4Fe-4S ferredoxins"/>
    <property type="match status" value="1"/>
</dbReference>
<dbReference type="PANTHER" id="PTHR43687:SF3">
    <property type="entry name" value="4FE-4S FERREDOXIN-TYPE DOMAIN-CONTAINING PROTEIN"/>
    <property type="match status" value="1"/>
</dbReference>
<name>F2JGB6_CELLD</name>
<keyword evidence="3" id="KW-0408">Iron</keyword>
<dbReference type="Gene3D" id="3.30.70.20">
    <property type="match status" value="1"/>
</dbReference>
<dbReference type="PROSITE" id="PS00198">
    <property type="entry name" value="4FE4S_FER_1"/>
    <property type="match status" value="1"/>
</dbReference>